<feature type="compositionally biased region" description="Low complexity" evidence="1">
    <location>
        <begin position="291"/>
        <end position="310"/>
    </location>
</feature>
<protein>
    <submittedName>
        <fullName evidence="2">Uncharacterized protein</fullName>
    </submittedName>
</protein>
<dbReference type="EMBL" id="JAPEUV010000018">
    <property type="protein sequence ID" value="KAJ4340069.1"/>
    <property type="molecule type" value="Genomic_DNA"/>
</dbReference>
<feature type="compositionally biased region" description="Low complexity" evidence="1">
    <location>
        <begin position="16"/>
        <end position="32"/>
    </location>
</feature>
<organism evidence="2 3">
    <name type="scientific">Didymella glomerata</name>
    <dbReference type="NCBI Taxonomy" id="749621"/>
    <lineage>
        <taxon>Eukaryota</taxon>
        <taxon>Fungi</taxon>
        <taxon>Dikarya</taxon>
        <taxon>Ascomycota</taxon>
        <taxon>Pezizomycotina</taxon>
        <taxon>Dothideomycetes</taxon>
        <taxon>Pleosporomycetidae</taxon>
        <taxon>Pleosporales</taxon>
        <taxon>Pleosporineae</taxon>
        <taxon>Didymellaceae</taxon>
        <taxon>Didymella</taxon>
    </lineage>
</organism>
<sequence length="618" mass="63679">MSSGVRNLRAMFEQNAASSPEPRGRSPGSSSAVDDTSRPTSKVRASFVSVENTMPHASDFAGLNKGTPSNSTAANRRESFSVTEDTAGSVAELRKSISDEREERRKSVAIIEPVPEQAVASRESSVGPPPVRNEPEGDIVNLGHIMKGSEFPETSADTDAGAPQPTEAPAKETPAPELPAVEEEPVKEQEATPAPVQETPAENPDKATMGAQEEVSLKPADPTDASAVSGGKALPSPAEELKPAETEPSKTARVAPGNPAEPAGKTPKPASSTSKVNGTPTTKGKLDPKRPSAISTSKASASKSTPVKSPLPKAAPKTPTNTRSSAAAPAPKAATPVSKPAAAAKPTAKPAAKEPAKAAAPKPKTSHTSLRQSTATAPTAAAKAKTAATENKKPAATKPKDPTSPPAFKKPKPKSPTRPVGLPSRLTAPTAASAAKLQGEEAAKVTRKPSTASRPASRPPTTRPSRPSVAPSAATNKRPESRTSTVGGAKPGFLERMSRPTAASASKVHEKPTSPPRKAPAKTSVLQKGKKKVEEVAAKAKEVVTSNGHTDEPAKTEEANGTEAHQEVSETSGAEPTEAVLEPVDEPYEPVKAETPVPEGESSALELQTPNFQGEAVR</sequence>
<gene>
    <name evidence="2" type="ORF">N0V87_002689</name>
</gene>
<keyword evidence="3" id="KW-1185">Reference proteome</keyword>
<proteinExistence type="predicted"/>
<feature type="compositionally biased region" description="Basic and acidic residues" evidence="1">
    <location>
        <begin position="390"/>
        <end position="401"/>
    </location>
</feature>
<feature type="compositionally biased region" description="Basic and acidic residues" evidence="1">
    <location>
        <begin position="92"/>
        <end position="106"/>
    </location>
</feature>
<dbReference type="OrthoDB" id="3600083at2759"/>
<evidence type="ECO:0000313" key="3">
    <source>
        <dbReference type="Proteomes" id="UP001140562"/>
    </source>
</evidence>
<comment type="caution">
    <text evidence="2">The sequence shown here is derived from an EMBL/GenBank/DDBJ whole genome shotgun (WGS) entry which is preliminary data.</text>
</comment>
<feature type="compositionally biased region" description="Low complexity" evidence="1">
    <location>
        <begin position="326"/>
        <end position="350"/>
    </location>
</feature>
<dbReference type="Proteomes" id="UP001140562">
    <property type="component" value="Unassembled WGS sequence"/>
</dbReference>
<name>A0A9W9C200_9PLEO</name>
<feature type="compositionally biased region" description="Low complexity" evidence="1">
    <location>
        <begin position="162"/>
        <end position="179"/>
    </location>
</feature>
<reference evidence="2" key="1">
    <citation type="submission" date="2022-10" db="EMBL/GenBank/DDBJ databases">
        <title>Tapping the CABI collections for fungal endophytes: first genome assemblies for Collariella, Neodidymelliopsis, Ascochyta clinopodiicola, Didymella pomorum, Didymosphaeria variabile, Neocosmospora piperis and Neocucurbitaria cava.</title>
        <authorList>
            <person name="Hill R."/>
        </authorList>
    </citation>
    <scope>NUCLEOTIDE SEQUENCE</scope>
    <source>
        <strain evidence="2">IMI 360193</strain>
    </source>
</reference>
<evidence type="ECO:0000313" key="2">
    <source>
        <dbReference type="EMBL" id="KAJ4340069.1"/>
    </source>
</evidence>
<accession>A0A9W9C200</accession>
<feature type="compositionally biased region" description="Polar residues" evidence="1">
    <location>
        <begin position="269"/>
        <end position="282"/>
    </location>
</feature>
<feature type="region of interest" description="Disordered" evidence="1">
    <location>
        <begin position="1"/>
        <end position="618"/>
    </location>
</feature>
<dbReference type="AlphaFoldDB" id="A0A9W9C200"/>
<feature type="compositionally biased region" description="Low complexity" evidence="1">
    <location>
        <begin position="463"/>
        <end position="475"/>
    </location>
</feature>
<feature type="compositionally biased region" description="Basic and acidic residues" evidence="1">
    <location>
        <begin position="239"/>
        <end position="250"/>
    </location>
</feature>
<feature type="compositionally biased region" description="Low complexity" evidence="1">
    <location>
        <begin position="374"/>
        <end position="389"/>
    </location>
</feature>
<feature type="compositionally biased region" description="Basic and acidic residues" evidence="1">
    <location>
        <begin position="549"/>
        <end position="568"/>
    </location>
</feature>
<feature type="compositionally biased region" description="Polar residues" evidence="1">
    <location>
        <begin position="66"/>
        <end position="86"/>
    </location>
</feature>
<feature type="compositionally biased region" description="Basic and acidic residues" evidence="1">
    <location>
        <begin position="532"/>
        <end position="542"/>
    </location>
</feature>
<evidence type="ECO:0000256" key="1">
    <source>
        <dbReference type="SAM" id="MobiDB-lite"/>
    </source>
</evidence>